<dbReference type="InterPro" id="IPR031949">
    <property type="entry name" value="DUF4776"/>
</dbReference>
<name>A0A9N9T393_DIABA</name>
<dbReference type="EMBL" id="OU898282">
    <property type="protein sequence ID" value="CAG9837930.1"/>
    <property type="molecule type" value="Genomic_DNA"/>
</dbReference>
<feature type="compositionally biased region" description="Acidic residues" evidence="1">
    <location>
        <begin position="1150"/>
        <end position="1161"/>
    </location>
</feature>
<keyword evidence="4" id="KW-1185">Reference proteome</keyword>
<feature type="region of interest" description="Disordered" evidence="1">
    <location>
        <begin position="1141"/>
        <end position="1161"/>
    </location>
</feature>
<dbReference type="Proteomes" id="UP001153709">
    <property type="component" value="Chromosome 7"/>
</dbReference>
<evidence type="ECO:0000313" key="4">
    <source>
        <dbReference type="Proteomes" id="UP001153709"/>
    </source>
</evidence>
<feature type="region of interest" description="Disordered" evidence="1">
    <location>
        <begin position="959"/>
        <end position="987"/>
    </location>
</feature>
<feature type="compositionally biased region" description="Polar residues" evidence="1">
    <location>
        <begin position="959"/>
        <end position="972"/>
    </location>
</feature>
<feature type="domain" description="DUF4776" evidence="2">
    <location>
        <begin position="954"/>
        <end position="1137"/>
    </location>
</feature>
<feature type="region of interest" description="Disordered" evidence="1">
    <location>
        <begin position="1193"/>
        <end position="1230"/>
    </location>
</feature>
<dbReference type="Pfam" id="PF16003">
    <property type="entry name" value="DUF4776"/>
    <property type="match status" value="2"/>
</dbReference>
<proteinExistence type="predicted"/>
<dbReference type="PANTHER" id="PTHR39079">
    <property type="entry name" value="FI08034P-RELATED"/>
    <property type="match status" value="1"/>
</dbReference>
<evidence type="ECO:0000259" key="2">
    <source>
        <dbReference type="Pfam" id="PF16003"/>
    </source>
</evidence>
<feature type="domain" description="DUF4776" evidence="2">
    <location>
        <begin position="1153"/>
        <end position="1196"/>
    </location>
</feature>
<reference evidence="3" key="1">
    <citation type="submission" date="2022-01" db="EMBL/GenBank/DDBJ databases">
        <authorList>
            <person name="King R."/>
        </authorList>
    </citation>
    <scope>NUCLEOTIDE SEQUENCE</scope>
</reference>
<organism evidence="3 4">
    <name type="scientific">Diabrotica balteata</name>
    <name type="common">Banded cucumber beetle</name>
    <dbReference type="NCBI Taxonomy" id="107213"/>
    <lineage>
        <taxon>Eukaryota</taxon>
        <taxon>Metazoa</taxon>
        <taxon>Ecdysozoa</taxon>
        <taxon>Arthropoda</taxon>
        <taxon>Hexapoda</taxon>
        <taxon>Insecta</taxon>
        <taxon>Pterygota</taxon>
        <taxon>Neoptera</taxon>
        <taxon>Endopterygota</taxon>
        <taxon>Coleoptera</taxon>
        <taxon>Polyphaga</taxon>
        <taxon>Cucujiformia</taxon>
        <taxon>Chrysomeloidea</taxon>
        <taxon>Chrysomelidae</taxon>
        <taxon>Galerucinae</taxon>
        <taxon>Diabroticina</taxon>
        <taxon>Diabroticites</taxon>
        <taxon>Diabrotica</taxon>
    </lineage>
</organism>
<feature type="region of interest" description="Disordered" evidence="1">
    <location>
        <begin position="1065"/>
        <end position="1089"/>
    </location>
</feature>
<accession>A0A9N9T393</accession>
<evidence type="ECO:0000313" key="3">
    <source>
        <dbReference type="EMBL" id="CAG9837930.1"/>
    </source>
</evidence>
<protein>
    <recommendedName>
        <fullName evidence="2">DUF4776 domain-containing protein</fullName>
    </recommendedName>
</protein>
<dbReference type="AlphaFoldDB" id="A0A9N9T393"/>
<sequence length="1230" mass="137683">MPDHRLFLLEFLINKIEIDTDVLTPPKLEDLLVHFRCPDFLFLDITAEEFPADPLDTDFVAKDGVYKFNFGKTYLFPYTSEKLMNIIESTPLEIDLRISRKTVGSAIFPWIKDFSEMINIFETIGVVKSVNYSGIFDMISLHHKRVGEIDVIIKMSCLGTHMETYFCLLKKGGLFMGARSDIQYKCERYNFEDDVVPPVASIFNPLANGRISVQRLSWTELFGSKQTEAKQSFAPMLIEFDDAVCRAPLPFSRSAPDTMSHGSQYDIVSMVFRPPENKFFDFLNMMRAEVCATEEETIVTVAIDKPKKTNFTDEVQMHDDPYHDDAEVEATELTAEKMNKQLCKHKDCPAAKKFKKYGIGPLATGLGLGTLYDIVEPPVTYGISNTYGSFEHYGPYGVFRRPKDPDQPYYPPAQKFKTENESKVSLNTCTCKQAKCSHSKLLDREGCLRTCKHNYPFPKKDQSRTLRLRGGGMPTIEQNHSILLRTNENLIKESNALLNSFRNNRIRGGGIFNQEPVTSRCITPKSAITECKSIMDQFDQVVNAYKKALGPCGEVTCPFATNVIEDQCRDYCKQLKQPEEPKESKGKSCESIPCKQDLCPYREKPYPFGCGTSGCAYAKYKTGLREEDAALELMFLPAPLGTTCGHPKCDYPGDVLPPIHWDCPDPLPRDTCKNPNCPLQPPELQKLKCPVPNPETRGPCGSISCPYALPEPCDNPNCPFNETPCPYLGGKQTGGPNITGDQVNEGICNNPDCPSKKQQFDNFCENPNCPFKSETTDSLKNSVCSNPQCPFVFKSKKNICDNPECPFALKDTENESICYNPDCPYAKKEDNICKRSPCPFDRPISKNSSCDNPFCPFADDSETDSTCDNIDCPFTKKKSMVSICSNPSCPANKSTGDNVCENPECPFANKERGDGDNICGDPNCPYKKKQLDLYCSDPKCPRDGFQGKEANEFVAPVQTTTKVSKQAGQSATPKEKPESGTKKKAKKRGRFVYSVGDKYPGVNIGHRECVIPRRNVPSYMGWLWNKHTPILQMKPRRGWRPGAIERTIAKRIEAHRIAKGLGKLNIPNFPSRGPGRQYDGGSSSSSLHVKPKPTLKIQKKDGVYNITMNPLKDPKTLAENEDPYMECTPMQFKITKAKKDEDSNLCHCDDEPESTSDSELDIEFTPPAGIIHPERFKKKKNIINCESQYDATDFETKGNKGKGKKDGKKGKGKGKGKGKTKGGKKGKGKK</sequence>
<dbReference type="Pfam" id="PF14924">
    <property type="entry name" value="MAP10_N"/>
    <property type="match status" value="1"/>
</dbReference>
<gene>
    <name evidence="3" type="ORF">DIABBA_LOCUS10876</name>
</gene>
<evidence type="ECO:0000256" key="1">
    <source>
        <dbReference type="SAM" id="MobiDB-lite"/>
    </source>
</evidence>
<dbReference type="PANTHER" id="PTHR39079:SF1">
    <property type="entry name" value="GH11706P-RELATED"/>
    <property type="match status" value="1"/>
</dbReference>
<feature type="compositionally biased region" description="Basic residues" evidence="1">
    <location>
        <begin position="1199"/>
        <end position="1230"/>
    </location>
</feature>